<proteinExistence type="predicted"/>
<organism evidence="1 2">
    <name type="scientific">Colletotrichum phormii</name>
    <dbReference type="NCBI Taxonomy" id="359342"/>
    <lineage>
        <taxon>Eukaryota</taxon>
        <taxon>Fungi</taxon>
        <taxon>Dikarya</taxon>
        <taxon>Ascomycota</taxon>
        <taxon>Pezizomycotina</taxon>
        <taxon>Sordariomycetes</taxon>
        <taxon>Hypocreomycetidae</taxon>
        <taxon>Glomerellales</taxon>
        <taxon>Glomerellaceae</taxon>
        <taxon>Colletotrichum</taxon>
        <taxon>Colletotrichum acutatum species complex</taxon>
    </lineage>
</organism>
<evidence type="ECO:0000313" key="2">
    <source>
        <dbReference type="Proteomes" id="UP001243989"/>
    </source>
</evidence>
<dbReference type="Proteomes" id="UP001243989">
    <property type="component" value="Unassembled WGS sequence"/>
</dbReference>
<reference evidence="1" key="1">
    <citation type="submission" date="2021-06" db="EMBL/GenBank/DDBJ databases">
        <title>Comparative genomics, transcriptomics and evolutionary studies reveal genomic signatures of adaptation to plant cell wall in hemibiotrophic fungi.</title>
        <authorList>
            <consortium name="DOE Joint Genome Institute"/>
            <person name="Baroncelli R."/>
            <person name="Diaz J.F."/>
            <person name="Benocci T."/>
            <person name="Peng M."/>
            <person name="Battaglia E."/>
            <person name="Haridas S."/>
            <person name="Andreopoulos W."/>
            <person name="Labutti K."/>
            <person name="Pangilinan J."/>
            <person name="Floch G.L."/>
            <person name="Makela M.R."/>
            <person name="Henrissat B."/>
            <person name="Grigoriev I.V."/>
            <person name="Crouch J.A."/>
            <person name="De Vries R.P."/>
            <person name="Sukno S.A."/>
            <person name="Thon M.R."/>
        </authorList>
    </citation>
    <scope>NUCLEOTIDE SEQUENCE</scope>
    <source>
        <strain evidence="1">CBS 102054</strain>
    </source>
</reference>
<sequence length="159" mass="18127">MKYEWLMVGVVGLSDVFEFFREGTTVRRWGVQKTTTVSGLMASYGARLYEKIYERPSTRMEGDFGRIKEDPLRMQKSTRSWGGTTNLPPLGGWPCAVFVNVTSRAFGWERVGRQISLCIRGAENVSQTDRENNKSNHHDSFLNTLKDLKPFNIISSCHV</sequence>
<dbReference type="GeneID" id="85467614"/>
<dbReference type="EMBL" id="JAHMHQ010000009">
    <property type="protein sequence ID" value="KAK1637059.1"/>
    <property type="molecule type" value="Genomic_DNA"/>
</dbReference>
<dbReference type="RefSeq" id="XP_060445666.1">
    <property type="nucleotide sequence ID" value="XM_060582752.1"/>
</dbReference>
<dbReference type="AlphaFoldDB" id="A0AAJ0EFJ4"/>
<accession>A0AAJ0EFJ4</accession>
<keyword evidence="2" id="KW-1185">Reference proteome</keyword>
<name>A0AAJ0EFJ4_9PEZI</name>
<evidence type="ECO:0000313" key="1">
    <source>
        <dbReference type="EMBL" id="KAK1637059.1"/>
    </source>
</evidence>
<protein>
    <submittedName>
        <fullName evidence="1">Uncharacterized protein</fullName>
    </submittedName>
</protein>
<gene>
    <name evidence="1" type="ORF">BDP81DRAFT_218041</name>
</gene>
<comment type="caution">
    <text evidence="1">The sequence shown here is derived from an EMBL/GenBank/DDBJ whole genome shotgun (WGS) entry which is preliminary data.</text>
</comment>